<dbReference type="OrthoDB" id="4217966at2"/>
<dbReference type="STRING" id="112413.SAMN05421854_110265"/>
<name>A0A1I5XJ90_9PSEU</name>
<dbReference type="Proteomes" id="UP000199137">
    <property type="component" value="Unassembled WGS sequence"/>
</dbReference>
<protein>
    <submittedName>
        <fullName evidence="1">Uncharacterized protein</fullName>
    </submittedName>
</protein>
<gene>
    <name evidence="1" type="ORF">SAMN05421854_110265</name>
</gene>
<organism evidence="1 2">
    <name type="scientific">Amycolatopsis rubida</name>
    <dbReference type="NCBI Taxonomy" id="112413"/>
    <lineage>
        <taxon>Bacteria</taxon>
        <taxon>Bacillati</taxon>
        <taxon>Actinomycetota</taxon>
        <taxon>Actinomycetes</taxon>
        <taxon>Pseudonocardiales</taxon>
        <taxon>Pseudonocardiaceae</taxon>
        <taxon>Amycolatopsis</taxon>
    </lineage>
</organism>
<accession>A0A1I5XJ90</accession>
<proteinExistence type="predicted"/>
<sequence>MKQIDENKRLTAHWYDGCDDDEIGFALQADRHLLTQLTDLEEIGCWSVGELFLDEAVDRHLGVAITLYGDSANRSYILAAKVSYALKPNPEPVDPAALADRADLDPRHRQLAAALDALGLTPLQDRPQWLIAHYYG</sequence>
<evidence type="ECO:0000313" key="2">
    <source>
        <dbReference type="Proteomes" id="UP000199137"/>
    </source>
</evidence>
<dbReference type="AlphaFoldDB" id="A0A1I5XJ90"/>
<reference evidence="1 2" key="1">
    <citation type="submission" date="2016-10" db="EMBL/GenBank/DDBJ databases">
        <authorList>
            <person name="de Groot N.N."/>
        </authorList>
    </citation>
    <scope>NUCLEOTIDE SEQUENCE [LARGE SCALE GENOMIC DNA]</scope>
    <source>
        <strain evidence="1 2">DSM 44637</strain>
    </source>
</reference>
<evidence type="ECO:0000313" key="1">
    <source>
        <dbReference type="EMBL" id="SFQ31866.1"/>
    </source>
</evidence>
<dbReference type="RefSeq" id="WP_093575794.1">
    <property type="nucleotide sequence ID" value="NZ_FOWC01000010.1"/>
</dbReference>
<dbReference type="EMBL" id="FOWC01000010">
    <property type="protein sequence ID" value="SFQ31866.1"/>
    <property type="molecule type" value="Genomic_DNA"/>
</dbReference>